<sequence length="438" mass="47784">MTTVSGAANAAGAIEKGLGELSVSKEDPSAKDAANDSDDGENSAEENAADKDSAAKKKKNKKRNKKKKKKSGAGAAGQSETLSIPVSQLFPNNSYPVGEICEYVDDNKYRTTSEEMRAKDHLNEQQLIDLRRAAEVHREVRQNVRQRIKPGIDLTTVAEMIENGTRSLVEVNGFEAGIGFPTGLSINHCAAHFTPNAGDHVVVQKDDVLKVDFGVQVNGNIIDSAFTMSWNERYDPLLQAVKDATNTGVREAGIDVRLGDIGAAIQEVMESYEIELDGKTTHIKPIRNLCGHNIGPYLIHSGKSVPIVANHDQTRMEEGELFAIETFGSTGSGFVQEEGACSHYAKIGGEHMSPRLPSAKKLLQTITKNFGTLPFCRRYLDRLGESHYYLGLKSLVDSGIVNSYPPLCDVKGSYTAQSEHTFILRPTVKEVLSRGDDY</sequence>
<keyword evidence="5 9" id="KW-0963">Cytoplasm</keyword>
<feature type="binding site" evidence="9">
    <location>
        <position position="419"/>
    </location>
    <ligand>
        <name>a divalent metal cation</name>
        <dbReference type="ChEBI" id="CHEBI:60240"/>
        <label>2</label>
        <note>catalytic</note>
    </ligand>
</feature>
<dbReference type="EC" id="3.4.11.18" evidence="9"/>
<dbReference type="NCBIfam" id="TIGR00501">
    <property type="entry name" value="met_pdase_II"/>
    <property type="match status" value="1"/>
</dbReference>
<feature type="binding site" evidence="9">
    <location>
        <position position="300"/>
    </location>
    <ligand>
        <name>substrate</name>
    </ligand>
</feature>
<protein>
    <recommendedName>
        <fullName evidence="9">Methionine aminopeptidase 2</fullName>
        <shortName evidence="9">MAP 2</shortName>
        <shortName evidence="9">MetAP 2</shortName>
        <ecNumber evidence="9">3.4.11.18</ecNumber>
    </recommendedName>
    <alternativeName>
        <fullName evidence="9">Peptidase M</fullName>
    </alternativeName>
</protein>
<keyword evidence="14" id="KW-1185">Reference proteome</keyword>
<evidence type="ECO:0000313" key="14">
    <source>
        <dbReference type="Proteomes" id="UP001140094"/>
    </source>
</evidence>
<feature type="binding site" evidence="9">
    <location>
        <position position="292"/>
    </location>
    <ligand>
        <name>a divalent metal cation</name>
        <dbReference type="ChEBI" id="CHEBI:60240"/>
        <label>2</label>
        <note>catalytic</note>
    </ligand>
</feature>
<evidence type="ECO:0000256" key="10">
    <source>
        <dbReference type="RuleBase" id="RU003653"/>
    </source>
</evidence>
<accession>A0A9W8HZ28</accession>
<dbReference type="GO" id="GO:0006508">
    <property type="term" value="P:proteolysis"/>
    <property type="evidence" value="ECO:0007669"/>
    <property type="project" value="UniProtKB-KW"/>
</dbReference>
<dbReference type="GO" id="GO:0005737">
    <property type="term" value="C:cytoplasm"/>
    <property type="evidence" value="ECO:0007669"/>
    <property type="project" value="UniProtKB-SubCell"/>
</dbReference>
<dbReference type="OrthoDB" id="7848262at2759"/>
<feature type="region of interest" description="Disordered" evidence="11">
    <location>
        <begin position="1"/>
        <end position="79"/>
    </location>
</feature>
<comment type="subcellular location">
    <subcellularLocation>
        <location evidence="9">Cytoplasm</location>
    </subcellularLocation>
</comment>
<comment type="catalytic activity">
    <reaction evidence="1 9 10">
        <text>Release of N-terminal amino acids, preferentially methionine, from peptides and arylamides.</text>
        <dbReference type="EC" id="3.4.11.18"/>
    </reaction>
</comment>
<comment type="similarity">
    <text evidence="9">Belongs to the peptidase M24A family. Methionine aminopeptidase eukaryotic type 2 subfamily.</text>
</comment>
<dbReference type="InterPro" id="IPR001714">
    <property type="entry name" value="Pept_M24_MAP"/>
</dbReference>
<dbReference type="CDD" id="cd01088">
    <property type="entry name" value="MetAP2"/>
    <property type="match status" value="1"/>
</dbReference>
<dbReference type="Gene3D" id="1.10.10.10">
    <property type="entry name" value="Winged helix-like DNA-binding domain superfamily/Winged helix DNA-binding domain"/>
    <property type="match status" value="1"/>
</dbReference>
<evidence type="ECO:0000256" key="1">
    <source>
        <dbReference type="ARBA" id="ARBA00000294"/>
    </source>
</evidence>
<feature type="compositionally biased region" description="Acidic residues" evidence="11">
    <location>
        <begin position="35"/>
        <end position="44"/>
    </location>
</feature>
<evidence type="ECO:0000256" key="4">
    <source>
        <dbReference type="ARBA" id="ARBA00022438"/>
    </source>
</evidence>
<organism evidence="13 14">
    <name type="scientific">Coemansia guatemalensis</name>
    <dbReference type="NCBI Taxonomy" id="2761395"/>
    <lineage>
        <taxon>Eukaryota</taxon>
        <taxon>Fungi</taxon>
        <taxon>Fungi incertae sedis</taxon>
        <taxon>Zoopagomycota</taxon>
        <taxon>Kickxellomycotina</taxon>
        <taxon>Kickxellomycetes</taxon>
        <taxon>Kickxellales</taxon>
        <taxon>Kickxellaceae</taxon>
        <taxon>Coemansia</taxon>
    </lineage>
</organism>
<dbReference type="GO" id="GO:0004239">
    <property type="term" value="F:initiator methionyl aminopeptidase activity"/>
    <property type="evidence" value="ECO:0007669"/>
    <property type="project" value="UniProtKB-UniRule"/>
</dbReference>
<reference evidence="13" key="1">
    <citation type="submission" date="2022-07" db="EMBL/GenBank/DDBJ databases">
        <title>Phylogenomic reconstructions and comparative analyses of Kickxellomycotina fungi.</title>
        <authorList>
            <person name="Reynolds N.K."/>
            <person name="Stajich J.E."/>
            <person name="Barry K."/>
            <person name="Grigoriev I.V."/>
            <person name="Crous P."/>
            <person name="Smith M.E."/>
        </authorList>
    </citation>
    <scope>NUCLEOTIDE SEQUENCE</scope>
    <source>
        <strain evidence="13">NRRL 1565</strain>
    </source>
</reference>
<dbReference type="Pfam" id="PF00557">
    <property type="entry name" value="Peptidase_M24"/>
    <property type="match status" value="1"/>
</dbReference>
<dbReference type="InterPro" id="IPR002468">
    <property type="entry name" value="Pept_M24A_MAP2"/>
</dbReference>
<name>A0A9W8HZ28_9FUNG</name>
<dbReference type="GO" id="GO:0070006">
    <property type="term" value="F:metalloaminopeptidase activity"/>
    <property type="evidence" value="ECO:0007669"/>
    <property type="project" value="UniProtKB-UniRule"/>
</dbReference>
<feature type="binding site" evidence="9">
    <location>
        <position position="419"/>
    </location>
    <ligand>
        <name>a divalent metal cation</name>
        <dbReference type="ChEBI" id="CHEBI:60240"/>
        <label>1</label>
    </ligand>
</feature>
<dbReference type="InterPro" id="IPR018349">
    <property type="entry name" value="Pept_M24A_MAP2_BS"/>
</dbReference>
<keyword evidence="6 9" id="KW-0645">Protease</keyword>
<proteinExistence type="inferred from homology"/>
<gene>
    <name evidence="13" type="primary">MAP2</name>
    <name evidence="13" type="ORF">H4R20_000483</name>
</gene>
<feature type="binding site" evidence="9">
    <location>
        <position position="223"/>
    </location>
    <ligand>
        <name>a divalent metal cation</name>
        <dbReference type="ChEBI" id="CHEBI:60240"/>
        <label>2</label>
        <note>catalytic</note>
    </ligand>
</feature>
<comment type="cofactor">
    <cofactor evidence="2">
        <name>Mn(2+)</name>
        <dbReference type="ChEBI" id="CHEBI:29035"/>
    </cofactor>
</comment>
<dbReference type="PRINTS" id="PR00599">
    <property type="entry name" value="MAPEPTIDASE"/>
</dbReference>
<comment type="cofactor">
    <cofactor evidence="9">
        <name>Co(2+)</name>
        <dbReference type="ChEBI" id="CHEBI:48828"/>
    </cofactor>
    <cofactor evidence="9">
        <name>Zn(2+)</name>
        <dbReference type="ChEBI" id="CHEBI:29105"/>
    </cofactor>
    <cofactor evidence="9">
        <name>Mn(2+)</name>
        <dbReference type="ChEBI" id="CHEBI:29035"/>
    </cofactor>
    <cofactor evidence="9">
        <name>Fe(2+)</name>
        <dbReference type="ChEBI" id="CHEBI:29033"/>
    </cofactor>
    <text evidence="9">Binds 2 divalent metal cations per subunit. Has a high-affinity and a low affinity metal-binding site. The true nature of the physiological cofactor is under debate. The enzyme is active with cobalt, zinc, manganese or divalent iron ions. Most likely, methionine aminopeptidases function as mononuclear Fe(2+)-metalloproteases under physiological conditions, and the catalytically relevant metal-binding site has been assigned to the histidine-containing high-affinity site.</text>
</comment>
<dbReference type="Gene3D" id="3.90.230.10">
    <property type="entry name" value="Creatinase/methionine aminopeptidase superfamily"/>
    <property type="match status" value="1"/>
</dbReference>
<keyword evidence="4 9" id="KW-0031">Aminopeptidase</keyword>
<dbReference type="PROSITE" id="PS01202">
    <property type="entry name" value="MAP_2"/>
    <property type="match status" value="1"/>
</dbReference>
<feature type="binding site" evidence="9">
    <location>
        <position position="212"/>
    </location>
    <ligand>
        <name>a divalent metal cation</name>
        <dbReference type="ChEBI" id="CHEBI:60240"/>
        <label>1</label>
    </ligand>
</feature>
<evidence type="ECO:0000256" key="9">
    <source>
        <dbReference type="HAMAP-Rule" id="MF_03175"/>
    </source>
</evidence>
<dbReference type="SUPFAM" id="SSF46785">
    <property type="entry name" value="Winged helix' DNA-binding domain"/>
    <property type="match status" value="1"/>
</dbReference>
<keyword evidence="7 9" id="KW-0479">Metal-binding</keyword>
<evidence type="ECO:0000256" key="8">
    <source>
        <dbReference type="ARBA" id="ARBA00022801"/>
    </source>
</evidence>
<dbReference type="InterPro" id="IPR036390">
    <property type="entry name" value="WH_DNA-bd_sf"/>
</dbReference>
<dbReference type="Proteomes" id="UP001140094">
    <property type="component" value="Unassembled WGS sequence"/>
</dbReference>
<evidence type="ECO:0000313" key="13">
    <source>
        <dbReference type="EMBL" id="KAJ2808975.1"/>
    </source>
</evidence>
<dbReference type="GO" id="GO:0046872">
    <property type="term" value="F:metal ion binding"/>
    <property type="evidence" value="ECO:0007669"/>
    <property type="project" value="UniProtKB-UniRule"/>
</dbReference>
<dbReference type="PANTHER" id="PTHR45777:SF2">
    <property type="entry name" value="METHIONINE AMINOPEPTIDASE 2"/>
    <property type="match status" value="1"/>
</dbReference>
<evidence type="ECO:0000256" key="5">
    <source>
        <dbReference type="ARBA" id="ARBA00022490"/>
    </source>
</evidence>
<dbReference type="InterPro" id="IPR000994">
    <property type="entry name" value="Pept_M24"/>
</dbReference>
<evidence type="ECO:0000256" key="2">
    <source>
        <dbReference type="ARBA" id="ARBA00001936"/>
    </source>
</evidence>
<comment type="caution">
    <text evidence="13">The sequence shown here is derived from an EMBL/GenBank/DDBJ whole genome shotgun (WGS) entry which is preliminary data.</text>
</comment>
<dbReference type="InterPro" id="IPR050247">
    <property type="entry name" value="Met_Aminopeptidase_Type2"/>
</dbReference>
<evidence type="ECO:0000256" key="11">
    <source>
        <dbReference type="SAM" id="MobiDB-lite"/>
    </source>
</evidence>
<dbReference type="HAMAP" id="MF_03175">
    <property type="entry name" value="MetAP_2_euk"/>
    <property type="match status" value="1"/>
</dbReference>
<dbReference type="InterPro" id="IPR036388">
    <property type="entry name" value="WH-like_DNA-bd_sf"/>
</dbReference>
<feature type="compositionally biased region" description="Basic and acidic residues" evidence="11">
    <location>
        <begin position="23"/>
        <end position="34"/>
    </location>
</feature>
<dbReference type="AlphaFoldDB" id="A0A9W8HZ28"/>
<comment type="function">
    <text evidence="9 10">Cotranslationally removes the N-terminal methionine from nascent proteins. The N-terminal methionine is often cleaved when the second residue in the primary sequence is small and uncharged (Met-Ala-, Cys, Gly, Pro, Ser, Thr, or Val).</text>
</comment>
<evidence type="ECO:0000256" key="3">
    <source>
        <dbReference type="ARBA" id="ARBA00001954"/>
    </source>
</evidence>
<evidence type="ECO:0000259" key="12">
    <source>
        <dbReference type="Pfam" id="PF00557"/>
    </source>
</evidence>
<feature type="binding site" evidence="9">
    <location>
        <position position="325"/>
    </location>
    <ligand>
        <name>a divalent metal cation</name>
        <dbReference type="ChEBI" id="CHEBI:60240"/>
        <label>2</label>
        <note>catalytic</note>
    </ligand>
</feature>
<dbReference type="SUPFAM" id="SSF55920">
    <property type="entry name" value="Creatinase/aminopeptidase"/>
    <property type="match status" value="1"/>
</dbReference>
<feature type="compositionally biased region" description="Basic residues" evidence="11">
    <location>
        <begin position="56"/>
        <end position="71"/>
    </location>
</feature>
<comment type="cofactor">
    <cofactor evidence="3">
        <name>Fe(2+)</name>
        <dbReference type="ChEBI" id="CHEBI:29033"/>
    </cofactor>
</comment>
<evidence type="ECO:0000256" key="7">
    <source>
        <dbReference type="ARBA" id="ARBA00022723"/>
    </source>
</evidence>
<dbReference type="InterPro" id="IPR036005">
    <property type="entry name" value="Creatinase/aminopeptidase-like"/>
</dbReference>
<dbReference type="EMBL" id="JANBUO010000015">
    <property type="protein sequence ID" value="KAJ2808975.1"/>
    <property type="molecule type" value="Genomic_DNA"/>
</dbReference>
<feature type="binding site" evidence="9">
    <location>
        <position position="223"/>
    </location>
    <ligand>
        <name>a divalent metal cation</name>
        <dbReference type="ChEBI" id="CHEBI:60240"/>
        <label>1</label>
    </ligand>
</feature>
<feature type="domain" description="Peptidase M24" evidence="12">
    <location>
        <begin position="130"/>
        <end position="334"/>
    </location>
</feature>
<dbReference type="PANTHER" id="PTHR45777">
    <property type="entry name" value="METHIONINE AMINOPEPTIDASE 2"/>
    <property type="match status" value="1"/>
</dbReference>
<keyword evidence="8 9" id="KW-0378">Hydrolase</keyword>
<feature type="binding site" evidence="9">
    <location>
        <position position="192"/>
    </location>
    <ligand>
        <name>substrate</name>
    </ligand>
</feature>
<evidence type="ECO:0000256" key="6">
    <source>
        <dbReference type="ARBA" id="ARBA00022670"/>
    </source>
</evidence>